<evidence type="ECO:0000313" key="3">
    <source>
        <dbReference type="EMBL" id="WOH09917.1"/>
    </source>
</evidence>
<keyword evidence="4" id="KW-1185">Reference proteome</keyword>
<feature type="region of interest" description="Disordered" evidence="1">
    <location>
        <begin position="27"/>
        <end position="60"/>
    </location>
</feature>
<dbReference type="Proteomes" id="UP000077755">
    <property type="component" value="Chromosome 7"/>
</dbReference>
<dbReference type="EMBL" id="CP093349">
    <property type="protein sequence ID" value="WOH09917.1"/>
    <property type="molecule type" value="Genomic_DNA"/>
</dbReference>
<feature type="compositionally biased region" description="Basic and acidic residues" evidence="1">
    <location>
        <begin position="33"/>
        <end position="46"/>
    </location>
</feature>
<name>A0A164U731_DAUCS</name>
<evidence type="ECO:0000313" key="2">
    <source>
        <dbReference type="EMBL" id="KZM88518.1"/>
    </source>
</evidence>
<sequence>MEVQQAMKLLEPTSPNQAFNKIRNHIPTVKSSRKSELQSHSKEETAGKANLLTLETRYFE</sequence>
<organism evidence="2">
    <name type="scientific">Daucus carota subsp. sativus</name>
    <name type="common">Carrot</name>
    <dbReference type="NCBI Taxonomy" id="79200"/>
    <lineage>
        <taxon>Eukaryota</taxon>
        <taxon>Viridiplantae</taxon>
        <taxon>Streptophyta</taxon>
        <taxon>Embryophyta</taxon>
        <taxon>Tracheophyta</taxon>
        <taxon>Spermatophyta</taxon>
        <taxon>Magnoliopsida</taxon>
        <taxon>eudicotyledons</taxon>
        <taxon>Gunneridae</taxon>
        <taxon>Pentapetalae</taxon>
        <taxon>asterids</taxon>
        <taxon>campanulids</taxon>
        <taxon>Apiales</taxon>
        <taxon>Apiaceae</taxon>
        <taxon>Apioideae</taxon>
        <taxon>Scandiceae</taxon>
        <taxon>Daucinae</taxon>
        <taxon>Daucus</taxon>
        <taxon>Daucus sect. Daucus</taxon>
    </lineage>
</organism>
<accession>A0A164U731</accession>
<dbReference type="AlphaFoldDB" id="A0A164U731"/>
<proteinExistence type="predicted"/>
<reference evidence="2" key="1">
    <citation type="journal article" date="2016" name="Nat. Genet.">
        <title>A high-quality carrot genome assembly provides new insights into carotenoid accumulation and asterid genome evolution.</title>
        <authorList>
            <person name="Iorizzo M."/>
            <person name="Ellison S."/>
            <person name="Senalik D."/>
            <person name="Zeng P."/>
            <person name="Satapoomin P."/>
            <person name="Huang J."/>
            <person name="Bowman M."/>
            <person name="Iovene M."/>
            <person name="Sanseverino W."/>
            <person name="Cavagnaro P."/>
            <person name="Yildiz M."/>
            <person name="Macko-Podgorni A."/>
            <person name="Moranska E."/>
            <person name="Grzebelus E."/>
            <person name="Grzebelus D."/>
            <person name="Ashrafi H."/>
            <person name="Zheng Z."/>
            <person name="Cheng S."/>
            <person name="Spooner D."/>
            <person name="Van Deynze A."/>
            <person name="Simon P."/>
        </authorList>
    </citation>
    <scope>NUCLEOTIDE SEQUENCE [LARGE SCALE GENOMIC DNA]</scope>
    <source>
        <tissue evidence="2">Leaf</tissue>
    </source>
</reference>
<feature type="region of interest" description="Disordered" evidence="1">
    <location>
        <begin position="1"/>
        <end position="20"/>
    </location>
</feature>
<gene>
    <name evidence="2" type="ORF">DCAR_025593</name>
    <name evidence="3" type="ORF">DCAR_0729377</name>
</gene>
<dbReference type="EMBL" id="LNRQ01000007">
    <property type="protein sequence ID" value="KZM88518.1"/>
    <property type="molecule type" value="Genomic_DNA"/>
</dbReference>
<protein>
    <submittedName>
        <fullName evidence="2">Uncharacterized protein</fullName>
    </submittedName>
</protein>
<reference evidence="3" key="2">
    <citation type="submission" date="2022-03" db="EMBL/GenBank/DDBJ databases">
        <title>Draft title - Genomic analysis of global carrot germplasm unveils the trajectory of domestication and the origin of high carotenoid orange carrot.</title>
        <authorList>
            <person name="Iorizzo M."/>
            <person name="Ellison S."/>
            <person name="Senalik D."/>
            <person name="Macko-Podgorni A."/>
            <person name="Grzebelus D."/>
            <person name="Bostan H."/>
            <person name="Rolling W."/>
            <person name="Curaba J."/>
            <person name="Simon P."/>
        </authorList>
    </citation>
    <scope>NUCLEOTIDE SEQUENCE</scope>
    <source>
        <tissue evidence="3">Leaf</tissue>
    </source>
</reference>
<evidence type="ECO:0000256" key="1">
    <source>
        <dbReference type="SAM" id="MobiDB-lite"/>
    </source>
</evidence>
<dbReference type="Gramene" id="KZM88518">
    <property type="protein sequence ID" value="KZM88518"/>
    <property type="gene ID" value="DCAR_025593"/>
</dbReference>
<evidence type="ECO:0000313" key="4">
    <source>
        <dbReference type="Proteomes" id="UP000077755"/>
    </source>
</evidence>